<dbReference type="Gene3D" id="3.40.50.150">
    <property type="entry name" value="Vaccinia Virus protein VP39"/>
    <property type="match status" value="2"/>
</dbReference>
<dbReference type="InterPro" id="IPR046977">
    <property type="entry name" value="RsmC/RlmG"/>
</dbReference>
<evidence type="ECO:0000256" key="3">
    <source>
        <dbReference type="ARBA" id="ARBA00022603"/>
    </source>
</evidence>
<organism evidence="7 8">
    <name type="scientific">Roseicyclus mahoneyensis</name>
    <dbReference type="NCBI Taxonomy" id="164332"/>
    <lineage>
        <taxon>Bacteria</taxon>
        <taxon>Pseudomonadati</taxon>
        <taxon>Pseudomonadota</taxon>
        <taxon>Alphaproteobacteria</taxon>
        <taxon>Rhodobacterales</taxon>
        <taxon>Roseobacteraceae</taxon>
        <taxon>Roseicyclus</taxon>
    </lineage>
</organism>
<gene>
    <name evidence="7" type="ORF">C7455_105255</name>
</gene>
<feature type="domain" description="Methyltransferase small" evidence="6">
    <location>
        <begin position="162"/>
        <end position="324"/>
    </location>
</feature>
<comment type="caution">
    <text evidence="7">The sequence shown here is derived from an EMBL/GenBank/DDBJ whole genome shotgun (WGS) entry which is preliminary data.</text>
</comment>
<evidence type="ECO:0000313" key="8">
    <source>
        <dbReference type="Proteomes" id="UP000245708"/>
    </source>
</evidence>
<dbReference type="AlphaFoldDB" id="A0A316GI64"/>
<dbReference type="GO" id="GO:0008170">
    <property type="term" value="F:N-methyltransferase activity"/>
    <property type="evidence" value="ECO:0007669"/>
    <property type="project" value="UniProtKB-ARBA"/>
</dbReference>
<dbReference type="EMBL" id="QGGW01000005">
    <property type="protein sequence ID" value="PWK60270.1"/>
    <property type="molecule type" value="Genomic_DNA"/>
</dbReference>
<dbReference type="Pfam" id="PF05175">
    <property type="entry name" value="MTS"/>
    <property type="match status" value="1"/>
</dbReference>
<dbReference type="GO" id="GO:0008757">
    <property type="term" value="F:S-adenosylmethionine-dependent methyltransferase activity"/>
    <property type="evidence" value="ECO:0007669"/>
    <property type="project" value="InterPro"/>
</dbReference>
<evidence type="ECO:0000256" key="5">
    <source>
        <dbReference type="ARBA" id="ARBA00022691"/>
    </source>
</evidence>
<evidence type="ECO:0000259" key="6">
    <source>
        <dbReference type="Pfam" id="PF05175"/>
    </source>
</evidence>
<name>A0A316GI64_9RHOB</name>
<dbReference type="PANTHER" id="PTHR47816">
    <property type="entry name" value="RIBOSOMAL RNA SMALL SUBUNIT METHYLTRANSFERASE C"/>
    <property type="match status" value="1"/>
</dbReference>
<dbReference type="GO" id="GO:0003676">
    <property type="term" value="F:nucleic acid binding"/>
    <property type="evidence" value="ECO:0007669"/>
    <property type="project" value="InterPro"/>
</dbReference>
<dbReference type="InterPro" id="IPR007848">
    <property type="entry name" value="Small_mtfrase_dom"/>
</dbReference>
<accession>A0A316GI64</accession>
<evidence type="ECO:0000313" key="7">
    <source>
        <dbReference type="EMBL" id="PWK60270.1"/>
    </source>
</evidence>
<evidence type="ECO:0000256" key="4">
    <source>
        <dbReference type="ARBA" id="ARBA00022679"/>
    </source>
</evidence>
<dbReference type="InterPro" id="IPR002052">
    <property type="entry name" value="DNA_methylase_N6_adenine_CS"/>
</dbReference>
<keyword evidence="2" id="KW-0698">rRNA processing</keyword>
<reference evidence="7 8" key="1">
    <citation type="submission" date="2018-05" db="EMBL/GenBank/DDBJ databases">
        <title>Genomic Encyclopedia of Type Strains, Phase IV (KMG-IV): sequencing the most valuable type-strain genomes for metagenomic binning, comparative biology and taxonomic classification.</title>
        <authorList>
            <person name="Goeker M."/>
        </authorList>
    </citation>
    <scope>NUCLEOTIDE SEQUENCE [LARGE SCALE GENOMIC DNA]</scope>
    <source>
        <strain evidence="7 8">DSM 16097</strain>
    </source>
</reference>
<keyword evidence="4 7" id="KW-0808">Transferase</keyword>
<dbReference type="Proteomes" id="UP000245708">
    <property type="component" value="Unassembled WGS sequence"/>
</dbReference>
<dbReference type="GO" id="GO:0006364">
    <property type="term" value="P:rRNA processing"/>
    <property type="evidence" value="ECO:0007669"/>
    <property type="project" value="UniProtKB-KW"/>
</dbReference>
<dbReference type="PANTHER" id="PTHR47816:SF4">
    <property type="entry name" value="RIBOSOMAL RNA SMALL SUBUNIT METHYLTRANSFERASE C"/>
    <property type="match status" value="1"/>
</dbReference>
<keyword evidence="8" id="KW-1185">Reference proteome</keyword>
<dbReference type="OrthoDB" id="9816072at2"/>
<proteinExistence type="predicted"/>
<protein>
    <submittedName>
        <fullName evidence="7">16S rRNA m(2)G 1207 methyltransferase</fullName>
    </submittedName>
</protein>
<dbReference type="PROSITE" id="PS00092">
    <property type="entry name" value="N6_MTASE"/>
    <property type="match status" value="1"/>
</dbReference>
<evidence type="ECO:0000256" key="1">
    <source>
        <dbReference type="ARBA" id="ARBA00022490"/>
    </source>
</evidence>
<keyword evidence="3 7" id="KW-0489">Methyltransferase</keyword>
<sequence>MTPDRWTLALEAGELSLPPGPVLALRAQGDGDYAALGEVTCVQGFAPDHDRLAARGLRVSPEIPEDQVFATALVQIVKARAGTMASIAEALMVLRPGGLLLVDGQKEEGIEAILKLLRGVFPIDGVMSKAHGKLIWLTRPEVLPEAVMAWIPEPIETEEGYVTVPGGFSADGPDRGSELLVALVPQLTGRVADLGAGWGYVAGEILSEQDGIESLDLIEADHAMLEAAAANIDDPRARFHWADVTRFAPEAKYDAIVSNPPFHHGRRADPALGRAFIAAASRMLAPKGRFFMVANRHLPYEDALKAGFGTGRLLGELEGYKIYEAAKPKR</sequence>
<keyword evidence="5" id="KW-0949">S-adenosyl-L-methionine</keyword>
<dbReference type="RefSeq" id="WP_109668614.1">
    <property type="nucleotide sequence ID" value="NZ_QGGW01000005.1"/>
</dbReference>
<dbReference type="SUPFAM" id="SSF53335">
    <property type="entry name" value="S-adenosyl-L-methionine-dependent methyltransferases"/>
    <property type="match status" value="1"/>
</dbReference>
<dbReference type="GO" id="GO:0032259">
    <property type="term" value="P:methylation"/>
    <property type="evidence" value="ECO:0007669"/>
    <property type="project" value="UniProtKB-KW"/>
</dbReference>
<dbReference type="CDD" id="cd02440">
    <property type="entry name" value="AdoMet_MTases"/>
    <property type="match status" value="1"/>
</dbReference>
<dbReference type="InterPro" id="IPR029063">
    <property type="entry name" value="SAM-dependent_MTases_sf"/>
</dbReference>
<evidence type="ECO:0000256" key="2">
    <source>
        <dbReference type="ARBA" id="ARBA00022552"/>
    </source>
</evidence>
<keyword evidence="1" id="KW-0963">Cytoplasm</keyword>